<evidence type="ECO:0000256" key="1">
    <source>
        <dbReference type="SAM" id="SignalP"/>
    </source>
</evidence>
<evidence type="ECO:0000313" key="2">
    <source>
        <dbReference type="EMBL" id="EFP02757.1"/>
    </source>
</evidence>
<dbReference type="AlphaFoldDB" id="E3LN92"/>
<dbReference type="InParanoid" id="E3LN92"/>
<dbReference type="EMBL" id="DS268411">
    <property type="protein sequence ID" value="EFP02757.1"/>
    <property type="molecule type" value="Genomic_DNA"/>
</dbReference>
<name>E3LN92_CAERE</name>
<organism evidence="3">
    <name type="scientific">Caenorhabditis remanei</name>
    <name type="common">Caenorhabditis vulgaris</name>
    <dbReference type="NCBI Taxonomy" id="31234"/>
    <lineage>
        <taxon>Eukaryota</taxon>
        <taxon>Metazoa</taxon>
        <taxon>Ecdysozoa</taxon>
        <taxon>Nematoda</taxon>
        <taxon>Chromadorea</taxon>
        <taxon>Rhabditida</taxon>
        <taxon>Rhabditina</taxon>
        <taxon>Rhabditomorpha</taxon>
        <taxon>Rhabditoidea</taxon>
        <taxon>Rhabditidae</taxon>
        <taxon>Peloderinae</taxon>
        <taxon>Caenorhabditis</taxon>
    </lineage>
</organism>
<gene>
    <name evidence="2" type="ORF">CRE_28592</name>
</gene>
<dbReference type="Proteomes" id="UP000008281">
    <property type="component" value="Unassembled WGS sequence"/>
</dbReference>
<sequence>MKTQLFLFFTLFLVFTTVLCQVTDSNSVESSETDVGNNVSNDVSVEQVSTEVVSAESEEAFVNLGHKRVIQLNIFTKKKHYSKVMSRANLHFLIFLIGFLGVSSHELSETSDYTSGKYPIHQVFNSFILTILTDSFEQLNKVSLLSESSKQNEKIRKKLNIILKILIEKVDEGESIDDEIMEKLKKIRDKLGILLDNESNWLTIANNYFEEKLKILSDAF</sequence>
<keyword evidence="3" id="KW-1185">Reference proteome</keyword>
<keyword evidence="1" id="KW-0732">Signal</keyword>
<feature type="signal peptide" evidence="1">
    <location>
        <begin position="1"/>
        <end position="20"/>
    </location>
</feature>
<protein>
    <recommendedName>
        <fullName evidence="4">Domain of unknown function WSN domain-containing protein</fullName>
    </recommendedName>
</protein>
<dbReference type="HOGENOM" id="CLU_1257107_0_0_1"/>
<evidence type="ECO:0000313" key="3">
    <source>
        <dbReference type="Proteomes" id="UP000008281"/>
    </source>
</evidence>
<evidence type="ECO:0008006" key="4">
    <source>
        <dbReference type="Google" id="ProtNLM"/>
    </source>
</evidence>
<reference evidence="2" key="1">
    <citation type="submission" date="2007-07" db="EMBL/GenBank/DDBJ databases">
        <title>PCAP assembly of the Caenorhabditis remanei genome.</title>
        <authorList>
            <consortium name="The Caenorhabditis remanei Sequencing Consortium"/>
            <person name="Wilson R.K."/>
        </authorList>
    </citation>
    <scope>NUCLEOTIDE SEQUENCE [LARGE SCALE GENOMIC DNA]</scope>
    <source>
        <strain evidence="2">PB4641</strain>
    </source>
</reference>
<accession>E3LN92</accession>
<feature type="chain" id="PRO_5003175259" description="Domain of unknown function WSN domain-containing protein" evidence="1">
    <location>
        <begin position="21"/>
        <end position="220"/>
    </location>
</feature>
<proteinExistence type="predicted"/>